<feature type="compositionally biased region" description="Basic and acidic residues" evidence="5">
    <location>
        <begin position="257"/>
        <end position="270"/>
    </location>
</feature>
<comment type="caution">
    <text evidence="7">The sequence shown here is derived from an EMBL/GenBank/DDBJ whole genome shotgun (WGS) entry which is preliminary data.</text>
</comment>
<evidence type="ECO:0000256" key="5">
    <source>
        <dbReference type="SAM" id="MobiDB-lite"/>
    </source>
</evidence>
<dbReference type="Pfam" id="PF12180">
    <property type="entry name" value="EABR"/>
    <property type="match status" value="1"/>
</dbReference>
<keyword evidence="8" id="KW-1185">Reference proteome</keyword>
<dbReference type="PANTHER" id="PTHR31838">
    <property type="entry name" value="CENTROSOMAL PROTEIN OF 55 KDA"/>
    <property type="match status" value="1"/>
</dbReference>
<feature type="domain" description="TSG101 and ALIX binding" evidence="6">
    <location>
        <begin position="149"/>
        <end position="179"/>
    </location>
</feature>
<dbReference type="GO" id="GO:0030496">
    <property type="term" value="C:midbody"/>
    <property type="evidence" value="ECO:0007669"/>
    <property type="project" value="TreeGrafter"/>
</dbReference>
<dbReference type="GO" id="GO:0045184">
    <property type="term" value="P:establishment of protein localization"/>
    <property type="evidence" value="ECO:0007669"/>
    <property type="project" value="TreeGrafter"/>
</dbReference>
<name>A0A8J6BBS9_ELECQ</name>
<dbReference type="EMBL" id="WNTK01004738">
    <property type="protein sequence ID" value="KAG9464281.1"/>
    <property type="molecule type" value="Genomic_DNA"/>
</dbReference>
<dbReference type="Proteomes" id="UP000770717">
    <property type="component" value="Unassembled WGS sequence"/>
</dbReference>
<dbReference type="InterPro" id="IPR038926">
    <property type="entry name" value="CEP55"/>
</dbReference>
<feature type="region of interest" description="Disordered" evidence="5">
    <location>
        <begin position="117"/>
        <end position="136"/>
    </location>
</feature>
<feature type="compositionally biased region" description="Polar residues" evidence="5">
    <location>
        <begin position="125"/>
        <end position="136"/>
    </location>
</feature>
<dbReference type="InterPro" id="IPR022008">
    <property type="entry name" value="EABR"/>
</dbReference>
<dbReference type="PANTHER" id="PTHR31838:SF1">
    <property type="entry name" value="CENTROSOMAL PROTEIN OF 55 KDA"/>
    <property type="match status" value="1"/>
</dbReference>
<keyword evidence="3 4" id="KW-0175">Coiled coil</keyword>
<evidence type="ECO:0000313" key="7">
    <source>
        <dbReference type="EMBL" id="KAG9464281.1"/>
    </source>
</evidence>
<dbReference type="GO" id="GO:0005737">
    <property type="term" value="C:cytoplasm"/>
    <property type="evidence" value="ECO:0007669"/>
    <property type="project" value="UniProtKB-SubCell"/>
</dbReference>
<reference evidence="7" key="1">
    <citation type="thesis" date="2020" institute="ProQuest LLC" country="789 East Eisenhower Parkway, Ann Arbor, MI, USA">
        <title>Comparative Genomics and Chromosome Evolution.</title>
        <authorList>
            <person name="Mudd A.B."/>
        </authorList>
    </citation>
    <scope>NUCLEOTIDE SEQUENCE</scope>
    <source>
        <strain evidence="7">HN-11 Male</strain>
        <tissue evidence="7">Kidney and liver</tissue>
    </source>
</reference>
<accession>A0A8J6BBS9</accession>
<keyword evidence="2" id="KW-0963">Cytoplasm</keyword>
<evidence type="ECO:0000256" key="4">
    <source>
        <dbReference type="SAM" id="Coils"/>
    </source>
</evidence>
<dbReference type="GO" id="GO:0000281">
    <property type="term" value="P:mitotic cytokinesis"/>
    <property type="evidence" value="ECO:0007669"/>
    <property type="project" value="InterPro"/>
</dbReference>
<evidence type="ECO:0000256" key="1">
    <source>
        <dbReference type="ARBA" id="ARBA00004496"/>
    </source>
</evidence>
<comment type="subcellular location">
    <subcellularLocation>
        <location evidence="1">Cytoplasm</location>
    </subcellularLocation>
</comment>
<evidence type="ECO:0000256" key="2">
    <source>
        <dbReference type="ARBA" id="ARBA00022490"/>
    </source>
</evidence>
<protein>
    <recommendedName>
        <fullName evidence="6">TSG101 and ALIX binding domain-containing protein</fullName>
    </recommendedName>
</protein>
<gene>
    <name evidence="7" type="ORF">GDO78_020197</name>
</gene>
<proteinExistence type="predicted"/>
<dbReference type="GO" id="GO:0051896">
    <property type="term" value="P:regulation of phosphatidylinositol 3-kinase/protein kinase B signal transduction"/>
    <property type="evidence" value="ECO:0007669"/>
    <property type="project" value="InterPro"/>
</dbReference>
<evidence type="ECO:0000313" key="8">
    <source>
        <dbReference type="Proteomes" id="UP000770717"/>
    </source>
</evidence>
<sequence>MNSKNGSNKVGLKTAVSKLDNDLEKLKKENAVLKKKLEESSKSKLSGAERTRLLEKILDLETQNVKDSNNRARQGEVIEHFSDSLNARNTGQVVPVEMEAERLEEISTEIRKRLPEVSPCKGQAKASTSASVQNPSKTEEMNSVCILEAQLKDALEKNKQWLVYDQQRETYVQGLMAHIGDLQQQVANAKQTQAKESISDAKEDKQKYYDRLLLTAKKDLEGERQISAQLNSELSALQTKYEEKKKELENVSASLKSQRESEKGQREDERRRFKEKMLRLKDELDFYREKYEEEKNKNCDLSNQIRKCTSDLENGKIDQQNVQQQLNKVLKELRKTREQITKLEPGKCDVYFVDSSYNFASDFNGKLNLQEEQPSPKLNLLDDSFLECPSCRVVYPTSQHRELLAHIDLCTS</sequence>
<evidence type="ECO:0000256" key="3">
    <source>
        <dbReference type="ARBA" id="ARBA00023054"/>
    </source>
</evidence>
<dbReference type="Gene3D" id="1.20.5.1180">
    <property type="entry name" value="Geminin coiled-coil domain"/>
    <property type="match status" value="1"/>
</dbReference>
<feature type="coiled-coil region" evidence="4">
    <location>
        <begin position="9"/>
        <end position="43"/>
    </location>
</feature>
<organism evidence="7 8">
    <name type="scientific">Eleutherodactylus coqui</name>
    <name type="common">Puerto Rican coqui</name>
    <dbReference type="NCBI Taxonomy" id="57060"/>
    <lineage>
        <taxon>Eukaryota</taxon>
        <taxon>Metazoa</taxon>
        <taxon>Chordata</taxon>
        <taxon>Craniata</taxon>
        <taxon>Vertebrata</taxon>
        <taxon>Euteleostomi</taxon>
        <taxon>Amphibia</taxon>
        <taxon>Batrachia</taxon>
        <taxon>Anura</taxon>
        <taxon>Neobatrachia</taxon>
        <taxon>Hyloidea</taxon>
        <taxon>Eleutherodactylidae</taxon>
        <taxon>Eleutherodactylinae</taxon>
        <taxon>Eleutherodactylus</taxon>
        <taxon>Eleutherodactylus</taxon>
    </lineage>
</organism>
<evidence type="ECO:0000259" key="6">
    <source>
        <dbReference type="Pfam" id="PF12180"/>
    </source>
</evidence>
<dbReference type="OrthoDB" id="8441172at2759"/>
<dbReference type="AlphaFoldDB" id="A0A8J6BBS9"/>
<feature type="region of interest" description="Disordered" evidence="5">
    <location>
        <begin position="250"/>
        <end position="270"/>
    </location>
</feature>